<feature type="transmembrane region" description="Helical" evidence="1">
    <location>
        <begin position="141"/>
        <end position="163"/>
    </location>
</feature>
<protein>
    <submittedName>
        <fullName evidence="2">Uncharacterized protein</fullName>
    </submittedName>
</protein>
<keyword evidence="1" id="KW-0812">Transmembrane</keyword>
<name>A0A059F021_9MICR</name>
<reference evidence="3" key="1">
    <citation type="submission" date="2013-02" db="EMBL/GenBank/DDBJ databases">
        <authorList>
            <consortium name="The Broad Institute Genome Sequencing Platform"/>
            <person name="Cuomo C."/>
            <person name="Becnel J."/>
            <person name="Sanscrainte N."/>
            <person name="Walker B."/>
            <person name="Young S.K."/>
            <person name="Zeng Q."/>
            <person name="Gargeya S."/>
            <person name="Fitzgerald M."/>
            <person name="Haas B."/>
            <person name="Abouelleil A."/>
            <person name="Alvarado L."/>
            <person name="Arachchi H.M."/>
            <person name="Berlin A.M."/>
            <person name="Chapman S.B."/>
            <person name="Dewar J."/>
            <person name="Goldberg J."/>
            <person name="Griggs A."/>
            <person name="Gujja S."/>
            <person name="Hansen M."/>
            <person name="Howarth C."/>
            <person name="Imamovic A."/>
            <person name="Larimer J."/>
            <person name="McCowan C."/>
            <person name="Murphy C."/>
            <person name="Neiman D."/>
            <person name="Pearson M."/>
            <person name="Priest M."/>
            <person name="Roberts A."/>
            <person name="Saif S."/>
            <person name="Shea T."/>
            <person name="Sisk P."/>
            <person name="Sykes S."/>
            <person name="Wortman J."/>
            <person name="Nusbaum C."/>
            <person name="Birren B."/>
        </authorList>
    </citation>
    <scope>NUCLEOTIDE SEQUENCE [LARGE SCALE GENOMIC DNA]</scope>
    <source>
        <strain evidence="3">PRA339</strain>
    </source>
</reference>
<evidence type="ECO:0000313" key="2">
    <source>
        <dbReference type="EMBL" id="KCZ80336.1"/>
    </source>
</evidence>
<sequence>MLIVCGDNLTKILFLSFLNIFKCLNLTNTKVVPVVFSSGRESPSAYITFEKFNDNTPIFIYRTRTPTVPTSFKYYTKIRGKVYHKQDYVIFKLPKLPLNMIYTIVFIQNGIKYSTKPFVYSTENENYVFWTPNPIRPSFSWVLFGISMGVILLFIIGLIYLVVVDDLRFC</sequence>
<dbReference type="HOGENOM" id="CLU_1570232_0_0_1"/>
<keyword evidence="1" id="KW-1133">Transmembrane helix</keyword>
<dbReference type="OrthoDB" id="2186527at2759"/>
<evidence type="ECO:0000313" key="3">
    <source>
        <dbReference type="Proteomes" id="UP000030655"/>
    </source>
</evidence>
<evidence type="ECO:0000256" key="1">
    <source>
        <dbReference type="SAM" id="Phobius"/>
    </source>
</evidence>
<dbReference type="AlphaFoldDB" id="A0A059F021"/>
<accession>A0A059F021</accession>
<dbReference type="Proteomes" id="UP000030655">
    <property type="component" value="Unassembled WGS sequence"/>
</dbReference>
<dbReference type="EMBL" id="KK365186">
    <property type="protein sequence ID" value="KCZ80336.1"/>
    <property type="molecule type" value="Genomic_DNA"/>
</dbReference>
<reference evidence="2 3" key="2">
    <citation type="submission" date="2014-03" db="EMBL/GenBank/DDBJ databases">
        <title>The Genome Sequence of Anncaliia algerae insect isolate PRA339.</title>
        <authorList>
            <consortium name="The Broad Institute Genome Sequencing Platform"/>
            <consortium name="The Broad Institute Genome Sequencing Center for Infectious Disease"/>
            <person name="Cuomo C."/>
            <person name="Becnel J."/>
            <person name="Sanscrainte N."/>
            <person name="Walker B."/>
            <person name="Young S.K."/>
            <person name="Zeng Q."/>
            <person name="Gargeya S."/>
            <person name="Fitzgerald M."/>
            <person name="Haas B."/>
            <person name="Abouelleil A."/>
            <person name="Alvarado L."/>
            <person name="Arachchi H.M."/>
            <person name="Berlin A.M."/>
            <person name="Chapman S.B."/>
            <person name="Dewar J."/>
            <person name="Goldberg J."/>
            <person name="Griggs A."/>
            <person name="Gujja S."/>
            <person name="Hansen M."/>
            <person name="Howarth C."/>
            <person name="Imamovic A."/>
            <person name="Larimer J."/>
            <person name="McCowan C."/>
            <person name="Murphy C."/>
            <person name="Neiman D."/>
            <person name="Pearson M."/>
            <person name="Priest M."/>
            <person name="Roberts A."/>
            <person name="Saif S."/>
            <person name="Shea T."/>
            <person name="Sisk P."/>
            <person name="Sykes S."/>
            <person name="Wortman J."/>
            <person name="Nusbaum C."/>
            <person name="Birren B."/>
        </authorList>
    </citation>
    <scope>NUCLEOTIDE SEQUENCE [LARGE SCALE GENOMIC DNA]</scope>
    <source>
        <strain evidence="2 3">PRA339</strain>
    </source>
</reference>
<gene>
    <name evidence="2" type="ORF">H312_02243</name>
</gene>
<proteinExistence type="predicted"/>
<keyword evidence="1" id="KW-0472">Membrane</keyword>
<organism evidence="2 3">
    <name type="scientific">Anncaliia algerae PRA339</name>
    <dbReference type="NCBI Taxonomy" id="1288291"/>
    <lineage>
        <taxon>Eukaryota</taxon>
        <taxon>Fungi</taxon>
        <taxon>Fungi incertae sedis</taxon>
        <taxon>Microsporidia</taxon>
        <taxon>Tubulinosematoidea</taxon>
        <taxon>Tubulinosematidae</taxon>
        <taxon>Anncaliia</taxon>
    </lineage>
</organism>
<keyword evidence="3" id="KW-1185">Reference proteome</keyword>
<dbReference type="VEuPathDB" id="MicrosporidiaDB:H312_02243"/>